<organism evidence="1 2">
    <name type="scientific">Dendrobium nobile</name>
    <name type="common">Orchid</name>
    <dbReference type="NCBI Taxonomy" id="94219"/>
    <lineage>
        <taxon>Eukaryota</taxon>
        <taxon>Viridiplantae</taxon>
        <taxon>Streptophyta</taxon>
        <taxon>Embryophyta</taxon>
        <taxon>Tracheophyta</taxon>
        <taxon>Spermatophyta</taxon>
        <taxon>Magnoliopsida</taxon>
        <taxon>Liliopsida</taxon>
        <taxon>Asparagales</taxon>
        <taxon>Orchidaceae</taxon>
        <taxon>Epidendroideae</taxon>
        <taxon>Malaxideae</taxon>
        <taxon>Dendrobiinae</taxon>
        <taxon>Dendrobium</taxon>
    </lineage>
</organism>
<gene>
    <name evidence="1" type="ORF">KFK09_023092</name>
</gene>
<proteinExistence type="predicted"/>
<protein>
    <submittedName>
        <fullName evidence="1">Uncharacterized protein</fullName>
    </submittedName>
</protein>
<evidence type="ECO:0000313" key="2">
    <source>
        <dbReference type="Proteomes" id="UP000829196"/>
    </source>
</evidence>
<keyword evidence="2" id="KW-1185">Reference proteome</keyword>
<name>A0A8T3AL64_DENNO</name>
<reference evidence="1" key="1">
    <citation type="journal article" date="2022" name="Front. Genet.">
        <title>Chromosome-Scale Assembly of the Dendrobium nobile Genome Provides Insights Into the Molecular Mechanism of the Biosynthesis of the Medicinal Active Ingredient of Dendrobium.</title>
        <authorList>
            <person name="Xu Q."/>
            <person name="Niu S.-C."/>
            <person name="Li K.-L."/>
            <person name="Zheng P.-J."/>
            <person name="Zhang X.-J."/>
            <person name="Jia Y."/>
            <person name="Liu Y."/>
            <person name="Niu Y.-X."/>
            <person name="Yu L.-H."/>
            <person name="Chen D.-F."/>
            <person name="Zhang G.-Q."/>
        </authorList>
    </citation>
    <scope>NUCLEOTIDE SEQUENCE</scope>
    <source>
        <tissue evidence="1">Leaf</tissue>
    </source>
</reference>
<sequence length="64" mass="7240">MTKTTLISANAVFPRGIQACVERCSKSKLVLSITQHSFKTILQGKQRNLRFNADFCEDVVFYDA</sequence>
<dbReference type="EMBL" id="JAGYWB010000016">
    <property type="protein sequence ID" value="KAI0496768.1"/>
    <property type="molecule type" value="Genomic_DNA"/>
</dbReference>
<dbReference type="Proteomes" id="UP000829196">
    <property type="component" value="Unassembled WGS sequence"/>
</dbReference>
<accession>A0A8T3AL64</accession>
<dbReference type="OrthoDB" id="10439880at2759"/>
<comment type="caution">
    <text evidence="1">The sequence shown here is derived from an EMBL/GenBank/DDBJ whole genome shotgun (WGS) entry which is preliminary data.</text>
</comment>
<dbReference type="AlphaFoldDB" id="A0A8T3AL64"/>
<evidence type="ECO:0000313" key="1">
    <source>
        <dbReference type="EMBL" id="KAI0496768.1"/>
    </source>
</evidence>